<sequence>MDFDYAPASAAPYIRVAVADQDPAYMRELHRYFEKQHASIRVVAQVHSLVELYAYCGAHDVDVVLINLELMPSPQDEIIQIKNRRVAKIMILTDQMEKLRKLQLDHHHGSVEIMYKYIPFDLLPPRIYSFTPGHTQPVRSKAAVSEILGNEEARRVLFFSPKGGVGKTTLAINTACQLALKEKKVLLIDFATFGQVSAYLYLPRTRGLTDAIGMIEQGIGHKEDLVQTLKESIHEVEVEGKKLHVLSAASHYKMSNMTLDMTDRILEALETLHYDVIVMDTSTDLSPKNISLLSAATDLFYVTTTDVVANWSLLSTFDIVEKLNRPLQSRYLVLNRYHSSIGFPTAELEEILSMPIAETIPDMYQQIQGFTNRGISLVERPHLKINRYYRRIANYICPVFTKKELGKGFSLRGVFTRASRRGH</sequence>
<keyword evidence="6" id="KW-1185">Reference proteome</keyword>
<dbReference type="InterPro" id="IPR025669">
    <property type="entry name" value="AAA_dom"/>
</dbReference>
<dbReference type="EMBL" id="CP066308">
    <property type="protein sequence ID" value="QQE74754.1"/>
    <property type="molecule type" value="Genomic_DNA"/>
</dbReference>
<dbReference type="SUPFAM" id="SSF52540">
    <property type="entry name" value="P-loop containing nucleoside triphosphate hydrolases"/>
    <property type="match status" value="1"/>
</dbReference>
<dbReference type="EMBL" id="CP073708">
    <property type="protein sequence ID" value="QUO41839.1"/>
    <property type="molecule type" value="Genomic_DNA"/>
</dbReference>
<reference evidence="4" key="2">
    <citation type="submission" date="2021-04" db="EMBL/GenBank/DDBJ databases">
        <title>Brevibacillus composti FJAT-54423, complete genome.</title>
        <authorList>
            <person name="Tang R."/>
        </authorList>
    </citation>
    <scope>NUCLEOTIDE SEQUENCE</scope>
    <source>
        <strain evidence="4">FJAT-54424</strain>
    </source>
</reference>
<dbReference type="AlphaFoldDB" id="A0A7T5ELE5"/>
<feature type="domain" description="Response regulatory" evidence="2">
    <location>
        <begin position="15"/>
        <end position="131"/>
    </location>
</feature>
<dbReference type="PANTHER" id="PTHR13696">
    <property type="entry name" value="P-LOOP CONTAINING NUCLEOSIDE TRIPHOSPHATE HYDROLASE"/>
    <property type="match status" value="1"/>
</dbReference>
<dbReference type="GO" id="GO:0000160">
    <property type="term" value="P:phosphorelay signal transduction system"/>
    <property type="evidence" value="ECO:0007669"/>
    <property type="project" value="InterPro"/>
</dbReference>
<evidence type="ECO:0000313" key="3">
    <source>
        <dbReference type="EMBL" id="QQE74754.1"/>
    </source>
</evidence>
<dbReference type="Proteomes" id="UP000677234">
    <property type="component" value="Chromosome"/>
</dbReference>
<evidence type="ECO:0000256" key="1">
    <source>
        <dbReference type="PROSITE-ProRule" id="PRU00169"/>
    </source>
</evidence>
<dbReference type="RefSeq" id="WP_198828324.1">
    <property type="nucleotide sequence ID" value="NZ_CP066308.1"/>
</dbReference>
<reference evidence="3 5" key="1">
    <citation type="submission" date="2020-12" db="EMBL/GenBank/DDBJ databases">
        <title>strain FJAT-54423T represents a novel species of the genus Brevibacillus.</title>
        <authorList>
            <person name="Tang R."/>
        </authorList>
    </citation>
    <scope>NUCLEOTIDE SEQUENCE [LARGE SCALE GENOMIC DNA]</scope>
    <source>
        <strain evidence="3 5">FJAT-54423</strain>
    </source>
</reference>
<dbReference type="Proteomes" id="UP000595847">
    <property type="component" value="Chromosome"/>
</dbReference>
<evidence type="ECO:0000313" key="5">
    <source>
        <dbReference type="Proteomes" id="UP000595847"/>
    </source>
</evidence>
<dbReference type="PANTHER" id="PTHR13696:SF52">
    <property type="entry name" value="PARA FAMILY PROTEIN CT_582"/>
    <property type="match status" value="1"/>
</dbReference>
<dbReference type="Gene3D" id="3.40.50.10850">
    <property type="entry name" value="Ntrc-like two-domain protein"/>
    <property type="match status" value="1"/>
</dbReference>
<dbReference type="InterPro" id="IPR050678">
    <property type="entry name" value="DNA_Partitioning_ATPase"/>
</dbReference>
<dbReference type="KEGG" id="bcop:JD108_01855"/>
<organism evidence="3 5">
    <name type="scientific">Brevibacillus composti</name>
    <dbReference type="NCBI Taxonomy" id="2796470"/>
    <lineage>
        <taxon>Bacteria</taxon>
        <taxon>Bacillati</taxon>
        <taxon>Bacillota</taxon>
        <taxon>Bacilli</taxon>
        <taxon>Bacillales</taxon>
        <taxon>Paenibacillaceae</taxon>
        <taxon>Brevibacillus</taxon>
    </lineage>
</organism>
<accession>A0A7T5ELE5</accession>
<dbReference type="InterPro" id="IPR001789">
    <property type="entry name" value="Sig_transdc_resp-reg_receiver"/>
</dbReference>
<evidence type="ECO:0000313" key="6">
    <source>
        <dbReference type="Proteomes" id="UP000677234"/>
    </source>
</evidence>
<proteinExistence type="predicted"/>
<protein>
    <submittedName>
        <fullName evidence="3">AAA family ATPase</fullName>
    </submittedName>
</protein>
<comment type="caution">
    <text evidence="1">Lacks conserved residue(s) required for the propagation of feature annotation.</text>
</comment>
<dbReference type="Gene3D" id="3.40.50.300">
    <property type="entry name" value="P-loop containing nucleotide triphosphate hydrolases"/>
    <property type="match status" value="1"/>
</dbReference>
<name>A0A7T5ELE5_9BACL</name>
<evidence type="ECO:0000313" key="4">
    <source>
        <dbReference type="EMBL" id="QUO41839.1"/>
    </source>
</evidence>
<dbReference type="PROSITE" id="PS50110">
    <property type="entry name" value="RESPONSE_REGULATORY"/>
    <property type="match status" value="1"/>
</dbReference>
<gene>
    <name evidence="3" type="ORF">JD108_01855</name>
    <name evidence="4" type="ORF">KDJ56_01855</name>
</gene>
<dbReference type="InterPro" id="IPR027417">
    <property type="entry name" value="P-loop_NTPase"/>
</dbReference>
<evidence type="ECO:0000259" key="2">
    <source>
        <dbReference type="PROSITE" id="PS50110"/>
    </source>
</evidence>
<dbReference type="Pfam" id="PF13614">
    <property type="entry name" value="AAA_31"/>
    <property type="match status" value="1"/>
</dbReference>